<comment type="caution">
    <text evidence="1">The sequence shown here is derived from an EMBL/GenBank/DDBJ whole genome shotgun (WGS) entry which is preliminary data.</text>
</comment>
<proteinExistence type="predicted"/>
<reference evidence="1 2" key="1">
    <citation type="journal article" date="2024" name="Plant Biotechnol. J.">
        <title>Dendrobium thyrsiflorum genome and its molecular insights into genes involved in important horticultural traits.</title>
        <authorList>
            <person name="Chen B."/>
            <person name="Wang J.Y."/>
            <person name="Zheng P.J."/>
            <person name="Li K.L."/>
            <person name="Liang Y.M."/>
            <person name="Chen X.F."/>
            <person name="Zhang C."/>
            <person name="Zhao X."/>
            <person name="He X."/>
            <person name="Zhang G.Q."/>
            <person name="Liu Z.J."/>
            <person name="Xu Q."/>
        </authorList>
    </citation>
    <scope>NUCLEOTIDE SEQUENCE [LARGE SCALE GENOMIC DNA]</scope>
    <source>
        <strain evidence="1">GZMU011</strain>
    </source>
</reference>
<keyword evidence="2" id="KW-1185">Reference proteome</keyword>
<protein>
    <submittedName>
        <fullName evidence="1">Uncharacterized protein</fullName>
    </submittedName>
</protein>
<dbReference type="EMBL" id="JANQDX010000010">
    <property type="protein sequence ID" value="KAL0917114.1"/>
    <property type="molecule type" value="Genomic_DNA"/>
</dbReference>
<sequence>MERLQLTTPDRTLVPCLPPSKLSEFGYFSGDFDPRLLPYLGGITSGGSPTSPLLFLATKMSDGPKRSLSEFQVLFVSAIVVIKVKVVVSSAHAGFRTTPDRTLVPCLPPSKLSEFGYFSGDFDPRLLPYLGGITSGGSPTSPLLFLATKMSDGPKVKTSPC</sequence>
<accession>A0ABD0UWW9</accession>
<evidence type="ECO:0000313" key="1">
    <source>
        <dbReference type="EMBL" id="KAL0917114.1"/>
    </source>
</evidence>
<organism evidence="1 2">
    <name type="scientific">Dendrobium thyrsiflorum</name>
    <name type="common">Pinecone-like raceme dendrobium</name>
    <name type="synonym">Orchid</name>
    <dbReference type="NCBI Taxonomy" id="117978"/>
    <lineage>
        <taxon>Eukaryota</taxon>
        <taxon>Viridiplantae</taxon>
        <taxon>Streptophyta</taxon>
        <taxon>Embryophyta</taxon>
        <taxon>Tracheophyta</taxon>
        <taxon>Spermatophyta</taxon>
        <taxon>Magnoliopsida</taxon>
        <taxon>Liliopsida</taxon>
        <taxon>Asparagales</taxon>
        <taxon>Orchidaceae</taxon>
        <taxon>Epidendroideae</taxon>
        <taxon>Malaxideae</taxon>
        <taxon>Dendrobiinae</taxon>
        <taxon>Dendrobium</taxon>
    </lineage>
</organism>
<dbReference type="AlphaFoldDB" id="A0ABD0UWW9"/>
<dbReference type="Proteomes" id="UP001552299">
    <property type="component" value="Unassembled WGS sequence"/>
</dbReference>
<name>A0ABD0UWW9_DENTH</name>
<evidence type="ECO:0000313" key="2">
    <source>
        <dbReference type="Proteomes" id="UP001552299"/>
    </source>
</evidence>
<gene>
    <name evidence="1" type="ORF">M5K25_012161</name>
</gene>